<dbReference type="Gene3D" id="3.40.50.720">
    <property type="entry name" value="NAD(P)-binding Rossmann-like Domain"/>
    <property type="match status" value="1"/>
</dbReference>
<dbReference type="Pfam" id="PF08240">
    <property type="entry name" value="ADH_N"/>
    <property type="match status" value="1"/>
</dbReference>
<dbReference type="Gene3D" id="3.90.180.10">
    <property type="entry name" value="Medium-chain alcohol dehydrogenases, catalytic domain"/>
    <property type="match status" value="1"/>
</dbReference>
<dbReference type="CDD" id="cd08252">
    <property type="entry name" value="AL_MDR"/>
    <property type="match status" value="1"/>
</dbReference>
<dbReference type="NCBIfam" id="TIGR02817">
    <property type="entry name" value="adh_fam_1"/>
    <property type="match status" value="1"/>
</dbReference>
<dbReference type="InterPro" id="IPR051603">
    <property type="entry name" value="Zinc-ADH_QOR/CCCR"/>
</dbReference>
<dbReference type="AlphaFoldDB" id="A0A1G7P976"/>
<keyword evidence="1" id="KW-0521">NADP</keyword>
<dbReference type="PANTHER" id="PTHR44154:SF1">
    <property type="entry name" value="QUINONE OXIDOREDUCTASE"/>
    <property type="match status" value="1"/>
</dbReference>
<dbReference type="InterPro" id="IPR013154">
    <property type="entry name" value="ADH-like_N"/>
</dbReference>
<name>A0A1G7P976_9GAMM</name>
<dbReference type="SUPFAM" id="SSF51735">
    <property type="entry name" value="NAD(P)-binding Rossmann-fold domains"/>
    <property type="match status" value="1"/>
</dbReference>
<comment type="similarity">
    <text evidence="2">Belongs to the zinc-containing alcohol dehydrogenase family. Quinone oxidoreductase subfamily.</text>
</comment>
<dbReference type="Pfam" id="PF13602">
    <property type="entry name" value="ADH_zinc_N_2"/>
    <property type="match status" value="1"/>
</dbReference>
<evidence type="ECO:0000313" key="5">
    <source>
        <dbReference type="Proteomes" id="UP000198641"/>
    </source>
</evidence>
<keyword evidence="2" id="KW-0560">Oxidoreductase</keyword>
<feature type="domain" description="Enoyl reductase (ER)" evidence="3">
    <location>
        <begin position="16"/>
        <end position="331"/>
    </location>
</feature>
<dbReference type="SUPFAM" id="SSF50129">
    <property type="entry name" value="GroES-like"/>
    <property type="match status" value="1"/>
</dbReference>
<proteinExistence type="inferred from homology"/>
<dbReference type="STRING" id="284577.SAMN05216571_102191"/>
<organism evidence="4 5">
    <name type="scientific">Onishia taeanensis</name>
    <dbReference type="NCBI Taxonomy" id="284577"/>
    <lineage>
        <taxon>Bacteria</taxon>
        <taxon>Pseudomonadati</taxon>
        <taxon>Pseudomonadota</taxon>
        <taxon>Gammaproteobacteria</taxon>
        <taxon>Oceanospirillales</taxon>
        <taxon>Halomonadaceae</taxon>
        <taxon>Onishia</taxon>
    </lineage>
</organism>
<reference evidence="4 5" key="1">
    <citation type="submission" date="2016-10" db="EMBL/GenBank/DDBJ databases">
        <authorList>
            <person name="de Groot N.N."/>
        </authorList>
    </citation>
    <scope>NUCLEOTIDE SEQUENCE [LARGE SCALE GENOMIC DNA]</scope>
    <source>
        <strain evidence="4 5">BH539</strain>
    </source>
</reference>
<evidence type="ECO:0000313" key="4">
    <source>
        <dbReference type="EMBL" id="SDF82813.1"/>
    </source>
</evidence>
<accession>A0A1G7P976</accession>
<dbReference type="Proteomes" id="UP000198641">
    <property type="component" value="Unassembled WGS sequence"/>
</dbReference>
<sequence length="334" mass="36144">MKAVGYKQSLPVTAAGALEDIELPTPEARGRDLLVRVEAVSVNPVDTKIRQKVSPEGGEYKVLGWDAAGVVEAVGEEVTLFQPGDKVWYAGAVDRSGTNAQFHQVDERIVSKMPTSLSFAEAAALPLTTITAWEMLFDRLQVPESNAGSLLIIGASGGVGSIMIQLAKRLTDLTVIATASRPETRAWAKELGADHVIDHRQSLVDGLKAADLPAVDYVASLTHTDEHLAAIAELIAPQGRLAVIDDPASFDIMPFKRKSVSVHWEFMFTRSLFQTADMIEQHRLLERVAQMVDGGELVTTLADEFGTINAENLLRAHALLESGKGRGKIVLRGF</sequence>
<keyword evidence="2" id="KW-0862">Zinc</keyword>
<dbReference type="SMART" id="SM00829">
    <property type="entry name" value="PKS_ER"/>
    <property type="match status" value="1"/>
</dbReference>
<evidence type="ECO:0000259" key="3">
    <source>
        <dbReference type="SMART" id="SM00829"/>
    </source>
</evidence>
<dbReference type="InterPro" id="IPR020843">
    <property type="entry name" value="ER"/>
</dbReference>
<dbReference type="GO" id="GO:0016491">
    <property type="term" value="F:oxidoreductase activity"/>
    <property type="evidence" value="ECO:0007669"/>
    <property type="project" value="UniProtKB-KW"/>
</dbReference>
<gene>
    <name evidence="4" type="ORF">SAMN05216571_102191</name>
</gene>
<dbReference type="PANTHER" id="PTHR44154">
    <property type="entry name" value="QUINONE OXIDOREDUCTASE"/>
    <property type="match status" value="1"/>
</dbReference>
<keyword evidence="5" id="KW-1185">Reference proteome</keyword>
<keyword evidence="2" id="KW-0479">Metal-binding</keyword>
<evidence type="ECO:0000256" key="1">
    <source>
        <dbReference type="ARBA" id="ARBA00022857"/>
    </source>
</evidence>
<dbReference type="RefSeq" id="WP_092523172.1">
    <property type="nucleotide sequence ID" value="NZ_FNCI01000002.1"/>
</dbReference>
<dbReference type="OrthoDB" id="9785812at2"/>
<dbReference type="InterPro" id="IPR014182">
    <property type="entry name" value="ADH_Zn_typ-1"/>
</dbReference>
<dbReference type="GO" id="GO:0008270">
    <property type="term" value="F:zinc ion binding"/>
    <property type="evidence" value="ECO:0007669"/>
    <property type="project" value="InterPro"/>
</dbReference>
<evidence type="ECO:0000256" key="2">
    <source>
        <dbReference type="RuleBase" id="RU364000"/>
    </source>
</evidence>
<dbReference type="InterPro" id="IPR036291">
    <property type="entry name" value="NAD(P)-bd_dom_sf"/>
</dbReference>
<dbReference type="EMBL" id="FNCI01000002">
    <property type="protein sequence ID" value="SDF82813.1"/>
    <property type="molecule type" value="Genomic_DNA"/>
</dbReference>
<dbReference type="InterPro" id="IPR011032">
    <property type="entry name" value="GroES-like_sf"/>
</dbReference>
<protein>
    <recommendedName>
        <fullName evidence="2">Zinc-type alcohol dehydrogenase-like protein</fullName>
    </recommendedName>
</protein>